<sequence>MLLVDEKENEIRKIRADTLRAVEELRQEASKPKQALEAGIYSGKKGIRSLFEEMLRAKKPLSFLAADLQFRYFFGPYFLQWHKRRAALNISQRTIFPETVRSKVWPMDLWQRKFVEREYTSPTTTIIYGDTCIFVQWSGEPFAIKITNAPIAKSHMNYFNMLWKGAKQ</sequence>
<gene>
    <name evidence="1" type="ORF">HA254_03465</name>
</gene>
<evidence type="ECO:0000313" key="1">
    <source>
        <dbReference type="EMBL" id="HIH09707.1"/>
    </source>
</evidence>
<dbReference type="EMBL" id="DUGC01000055">
    <property type="protein sequence ID" value="HIH09707.1"/>
    <property type="molecule type" value="Genomic_DNA"/>
</dbReference>
<accession>A0A7J4J0X1</accession>
<dbReference type="AlphaFoldDB" id="A0A7J4J0X1"/>
<reference evidence="2" key="1">
    <citation type="journal article" date="2020" name="bioRxiv">
        <title>A rank-normalized archaeal taxonomy based on genome phylogeny resolves widespread incomplete and uneven classifications.</title>
        <authorList>
            <person name="Rinke C."/>
            <person name="Chuvochina M."/>
            <person name="Mussig A.J."/>
            <person name="Chaumeil P.-A."/>
            <person name="Waite D.W."/>
            <person name="Whitman W.B."/>
            <person name="Parks D.H."/>
            <person name="Hugenholtz P."/>
        </authorList>
    </citation>
    <scope>NUCLEOTIDE SEQUENCE [LARGE SCALE GENOMIC DNA]</scope>
</reference>
<comment type="caution">
    <text evidence="1">The sequence shown here is derived from an EMBL/GenBank/DDBJ whole genome shotgun (WGS) entry which is preliminary data.</text>
</comment>
<evidence type="ECO:0000313" key="2">
    <source>
        <dbReference type="Proteomes" id="UP000565078"/>
    </source>
</evidence>
<protein>
    <submittedName>
        <fullName evidence="1">Uncharacterized protein</fullName>
    </submittedName>
</protein>
<proteinExistence type="predicted"/>
<organism evidence="1 2">
    <name type="scientific">Candidatus Iainarchaeum sp</name>
    <dbReference type="NCBI Taxonomy" id="3101447"/>
    <lineage>
        <taxon>Archaea</taxon>
        <taxon>Candidatus Iainarchaeota</taxon>
        <taxon>Candidatus Iainarchaeia</taxon>
        <taxon>Candidatus Iainarchaeales</taxon>
        <taxon>Candidatus Iainarchaeaceae</taxon>
        <taxon>Candidatus Iainarchaeum</taxon>
    </lineage>
</organism>
<dbReference type="Proteomes" id="UP000565078">
    <property type="component" value="Unassembled WGS sequence"/>
</dbReference>
<name>A0A7J4J0X1_9ARCH</name>